<reference evidence="11 12" key="1">
    <citation type="submission" date="2018-10" db="EMBL/GenBank/DDBJ databases">
        <title>Fifty Aureobasidium pullulans genomes reveal a recombining polyextremotolerant generalist.</title>
        <authorList>
            <person name="Gostincar C."/>
            <person name="Turk M."/>
            <person name="Zajc J."/>
            <person name="Gunde-Cimerman N."/>
        </authorList>
    </citation>
    <scope>NUCLEOTIDE SEQUENCE [LARGE SCALE GENOMIC DNA]</scope>
    <source>
        <strain evidence="9 12">EXF-10751</strain>
        <strain evidence="10 11">EXF-3863</strain>
    </source>
</reference>
<gene>
    <name evidence="10" type="ORF">D6C91_09800</name>
    <name evidence="9" type="ORF">D6D20_03114</name>
</gene>
<name>A0A4S8ZE10_AURPU</name>
<dbReference type="Proteomes" id="UP000310421">
    <property type="component" value="Unassembled WGS sequence"/>
</dbReference>
<dbReference type="EMBL" id="QZAN01000023">
    <property type="protein sequence ID" value="THW64027.1"/>
    <property type="molecule type" value="Genomic_DNA"/>
</dbReference>
<dbReference type="PANTHER" id="PTHR11088:SF89">
    <property type="entry name" value="TRNA DIMETHYLALLYLTRANSFERASE"/>
    <property type="match status" value="1"/>
</dbReference>
<evidence type="ECO:0000256" key="1">
    <source>
        <dbReference type="ARBA" id="ARBA00005842"/>
    </source>
</evidence>
<keyword evidence="3 5" id="KW-0547">Nucleotide-binding</keyword>
<accession>A0A4S8ZE10</accession>
<comment type="function">
    <text evidence="5">Catalyzes the transfer of a dimethylallyl group onto the adenine at position 37.</text>
</comment>
<dbReference type="EMBL" id="QZBM01000875">
    <property type="protein sequence ID" value="THZ10105.1"/>
    <property type="molecule type" value="Genomic_DNA"/>
</dbReference>
<sequence length="473" mass="52881">MLRRTVCRFSSMVNTTGRTPLVAVVGATGTGKSELAVNIARKYNGEIINGDAMQLYEGLPIITNKMPEDERSGIPHHLLGCIGLNEETWTVGNFVSNALAKISEIRARGRLPILVGGTHYYTQSLLFHDALANKPQTEEPVKNADRPAILEEPTEVLLEKLREVDSVMADRWHPNDRRKIQRSLEIWLQTGRKASDIYEEQRTRREAPDQDTTPEGAEEASRLRMRTLVLWVGAQSDVLSKRLDARVDKMVTQGLLNEVNTLSDFYDGRIADGESIDTTRGIWVAIGYKEFLDYQAALRKGDSSPAQLNKLLALAIEKTKAGTRQYAKRQIRWIRIKLNNAIDTAGAKGSFFMLDGSDLPNWEQDVSEIGLKLVDAFLKEETLPDPSSLSPLAAEMLTASKPDTSARADLWSRKHCEVCNTTSVTESDWAVHINSKRHKKAMSSQRKRALNSTAQQPMPPAAQDIFEEQAKED</sequence>
<feature type="region of interest" description="Disordered" evidence="8">
    <location>
        <begin position="198"/>
        <end position="219"/>
    </location>
</feature>
<evidence type="ECO:0000256" key="4">
    <source>
        <dbReference type="ARBA" id="ARBA00022840"/>
    </source>
</evidence>
<evidence type="ECO:0000256" key="8">
    <source>
        <dbReference type="SAM" id="MobiDB-lite"/>
    </source>
</evidence>
<evidence type="ECO:0000256" key="3">
    <source>
        <dbReference type="ARBA" id="ARBA00022741"/>
    </source>
</evidence>
<organism evidence="9 12">
    <name type="scientific">Aureobasidium pullulans</name>
    <name type="common">Black yeast</name>
    <name type="synonym">Pullularia pullulans</name>
    <dbReference type="NCBI Taxonomy" id="5580"/>
    <lineage>
        <taxon>Eukaryota</taxon>
        <taxon>Fungi</taxon>
        <taxon>Dikarya</taxon>
        <taxon>Ascomycota</taxon>
        <taxon>Pezizomycotina</taxon>
        <taxon>Dothideomycetes</taxon>
        <taxon>Dothideomycetidae</taxon>
        <taxon>Dothideales</taxon>
        <taxon>Saccotheciaceae</taxon>
        <taxon>Aureobasidium</taxon>
    </lineage>
</organism>
<keyword evidence="5 6" id="KW-0819">tRNA processing</keyword>
<feature type="region of interest" description="Disordered" evidence="8">
    <location>
        <begin position="438"/>
        <end position="473"/>
    </location>
</feature>
<dbReference type="GO" id="GO:0006400">
    <property type="term" value="P:tRNA modification"/>
    <property type="evidence" value="ECO:0007669"/>
    <property type="project" value="TreeGrafter"/>
</dbReference>
<evidence type="ECO:0000313" key="11">
    <source>
        <dbReference type="Proteomes" id="UP000308005"/>
    </source>
</evidence>
<dbReference type="SUPFAM" id="SSF57667">
    <property type="entry name" value="beta-beta-alpha zinc fingers"/>
    <property type="match status" value="1"/>
</dbReference>
<dbReference type="EC" id="2.5.1.75" evidence="5 6"/>
<feature type="compositionally biased region" description="Basic residues" evidence="8">
    <location>
        <begin position="438"/>
        <end position="449"/>
    </location>
</feature>
<comment type="caution">
    <text evidence="9">The sequence shown here is derived from an EMBL/GenBank/DDBJ whole genome shotgun (WGS) entry which is preliminary data.</text>
</comment>
<dbReference type="InterPro" id="IPR027417">
    <property type="entry name" value="P-loop_NTPase"/>
</dbReference>
<dbReference type="SUPFAM" id="SSF52540">
    <property type="entry name" value="P-loop containing nucleoside triphosphate hydrolases"/>
    <property type="match status" value="1"/>
</dbReference>
<evidence type="ECO:0000256" key="7">
    <source>
        <dbReference type="RuleBase" id="RU003785"/>
    </source>
</evidence>
<dbReference type="InterPro" id="IPR018022">
    <property type="entry name" value="IPT"/>
</dbReference>
<keyword evidence="2 5" id="KW-0808">Transferase</keyword>
<dbReference type="PANTHER" id="PTHR11088">
    <property type="entry name" value="TRNA DIMETHYLALLYLTRANSFERASE"/>
    <property type="match status" value="1"/>
</dbReference>
<dbReference type="Proteomes" id="UP000308005">
    <property type="component" value="Unassembled WGS sequence"/>
</dbReference>
<evidence type="ECO:0000256" key="2">
    <source>
        <dbReference type="ARBA" id="ARBA00022679"/>
    </source>
</evidence>
<dbReference type="GO" id="GO:0005739">
    <property type="term" value="C:mitochondrion"/>
    <property type="evidence" value="ECO:0007669"/>
    <property type="project" value="TreeGrafter"/>
</dbReference>
<dbReference type="InterPro" id="IPR036236">
    <property type="entry name" value="Znf_C2H2_sf"/>
</dbReference>
<dbReference type="HAMAP" id="MF_00185">
    <property type="entry name" value="IPP_trans"/>
    <property type="match status" value="1"/>
</dbReference>
<evidence type="ECO:0000256" key="5">
    <source>
        <dbReference type="PIRNR" id="PIRNR039110"/>
    </source>
</evidence>
<dbReference type="InterPro" id="IPR030666">
    <property type="entry name" value="IPP_transferase_euk"/>
</dbReference>
<dbReference type="GO" id="GO:0052381">
    <property type="term" value="F:tRNA dimethylallyltransferase activity"/>
    <property type="evidence" value="ECO:0007669"/>
    <property type="project" value="UniProtKB-UniRule"/>
</dbReference>
<evidence type="ECO:0000313" key="12">
    <source>
        <dbReference type="Proteomes" id="UP000310421"/>
    </source>
</evidence>
<dbReference type="Gene3D" id="3.40.50.300">
    <property type="entry name" value="P-loop containing nucleotide triphosphate hydrolases"/>
    <property type="match status" value="1"/>
</dbReference>
<dbReference type="PIRSF" id="PIRSF039110">
    <property type="entry name" value="IPP_transferase"/>
    <property type="match status" value="1"/>
</dbReference>
<dbReference type="AlphaFoldDB" id="A0A4S8ZE10"/>
<proteinExistence type="inferred from homology"/>
<dbReference type="GO" id="GO:0005524">
    <property type="term" value="F:ATP binding"/>
    <property type="evidence" value="ECO:0007669"/>
    <property type="project" value="UniProtKB-UniRule"/>
</dbReference>
<protein>
    <recommendedName>
        <fullName evidence="5 6">tRNA dimethylallyltransferase</fullName>
        <ecNumber evidence="5 6">2.5.1.75</ecNumber>
    </recommendedName>
</protein>
<feature type="compositionally biased region" description="Basic and acidic residues" evidence="8">
    <location>
        <begin position="198"/>
        <end position="208"/>
    </location>
</feature>
<comment type="similarity">
    <text evidence="1 5 7">Belongs to the IPP transferase family.</text>
</comment>
<dbReference type="InterPro" id="IPR039657">
    <property type="entry name" value="Dimethylallyltransferase"/>
</dbReference>
<dbReference type="NCBIfam" id="TIGR00174">
    <property type="entry name" value="miaA"/>
    <property type="match status" value="1"/>
</dbReference>
<dbReference type="Gene3D" id="1.10.20.140">
    <property type="match status" value="1"/>
</dbReference>
<evidence type="ECO:0000256" key="6">
    <source>
        <dbReference type="RuleBase" id="RU003783"/>
    </source>
</evidence>
<keyword evidence="4 5" id="KW-0067">ATP-binding</keyword>
<comment type="catalytic activity">
    <reaction evidence="5 6">
        <text>adenosine(37) in tRNA + dimethylallyl diphosphate = N(6)-dimethylallyladenosine(37) in tRNA + diphosphate</text>
        <dbReference type="Rhea" id="RHEA:26482"/>
        <dbReference type="Rhea" id="RHEA-COMP:10162"/>
        <dbReference type="Rhea" id="RHEA-COMP:10375"/>
        <dbReference type="ChEBI" id="CHEBI:33019"/>
        <dbReference type="ChEBI" id="CHEBI:57623"/>
        <dbReference type="ChEBI" id="CHEBI:74411"/>
        <dbReference type="ChEBI" id="CHEBI:74415"/>
        <dbReference type="EC" id="2.5.1.75"/>
    </reaction>
</comment>
<keyword evidence="5" id="KW-0963">Cytoplasm</keyword>
<evidence type="ECO:0000313" key="10">
    <source>
        <dbReference type="EMBL" id="THZ10105.1"/>
    </source>
</evidence>
<dbReference type="Pfam" id="PF01715">
    <property type="entry name" value="IPPT"/>
    <property type="match status" value="1"/>
</dbReference>
<evidence type="ECO:0000313" key="9">
    <source>
        <dbReference type="EMBL" id="THW64027.1"/>
    </source>
</evidence>
<dbReference type="Gene3D" id="3.30.160.60">
    <property type="entry name" value="Classic Zinc Finger"/>
    <property type="match status" value="1"/>
</dbReference>